<keyword evidence="2" id="KW-0732">Signal</keyword>
<dbReference type="Gene3D" id="3.40.190.10">
    <property type="entry name" value="Periplasmic binding protein-like II"/>
    <property type="match status" value="1"/>
</dbReference>
<dbReference type="Gene3D" id="3.40.190.150">
    <property type="entry name" value="Bordetella uptake gene, domain 1"/>
    <property type="match status" value="1"/>
</dbReference>
<dbReference type="SUPFAM" id="SSF53850">
    <property type="entry name" value="Periplasmic binding protein-like II"/>
    <property type="match status" value="1"/>
</dbReference>
<dbReference type="RefSeq" id="WP_354445032.1">
    <property type="nucleotide sequence ID" value="NZ_JBEPSH010000006.1"/>
</dbReference>
<keyword evidence="3" id="KW-0675">Receptor</keyword>
<dbReference type="CDD" id="cd13578">
    <property type="entry name" value="PBP2_Bug27"/>
    <property type="match status" value="1"/>
</dbReference>
<keyword evidence="4" id="KW-1185">Reference proteome</keyword>
<proteinExistence type="inferred from homology"/>
<evidence type="ECO:0000313" key="3">
    <source>
        <dbReference type="EMBL" id="MET4578085.1"/>
    </source>
</evidence>
<dbReference type="PIRSF" id="PIRSF017082">
    <property type="entry name" value="YflP"/>
    <property type="match status" value="1"/>
</dbReference>
<gene>
    <name evidence="3" type="ORF">ABIE13_003201</name>
</gene>
<accession>A0ABV2QBT4</accession>
<dbReference type="Proteomes" id="UP001549320">
    <property type="component" value="Unassembled WGS sequence"/>
</dbReference>
<evidence type="ECO:0000313" key="4">
    <source>
        <dbReference type="Proteomes" id="UP001549320"/>
    </source>
</evidence>
<dbReference type="InterPro" id="IPR042100">
    <property type="entry name" value="Bug_dom1"/>
</dbReference>
<sequence length="331" mass="35093">MMMNRRWVAARVLFTLVAGAVGASAAVAETGYPKRPVKLVIPFSVGGGTDTVSRVFADYLKNRLGQSVVVENKGGAGSAVGTEQVVRSDPDGYTLLVNADTVGIFPLIYPNLKFDVRNDLTPISFFASAPIVLVAHPSVAAKDIAELVALARSQPGVVTLATSGLGTPHDLAATLFSRAAKVQLNEIAYKGNGPALADVVAGHVQIGMFTLSSVQAYAAAGRLKLLAITSKERTSLAPEVPSMAEAGLPSVDMSSRYLLMVPAKTPKAIVSRLEEEVAEIARTPAFRDQLTKMGFEALSTTSKSTDMLLQRERERWTPIFGNAKLAPKPTN</sequence>
<dbReference type="InterPro" id="IPR005064">
    <property type="entry name" value="BUG"/>
</dbReference>
<feature type="signal peptide" evidence="2">
    <location>
        <begin position="1"/>
        <end position="25"/>
    </location>
</feature>
<feature type="chain" id="PRO_5046947319" evidence="2">
    <location>
        <begin position="26"/>
        <end position="331"/>
    </location>
</feature>
<comment type="caution">
    <text evidence="3">The sequence shown here is derived from an EMBL/GenBank/DDBJ whole genome shotgun (WGS) entry which is preliminary data.</text>
</comment>
<reference evidence="3 4" key="1">
    <citation type="submission" date="2024-06" db="EMBL/GenBank/DDBJ databases">
        <title>Sorghum-associated microbial communities from plants grown in Nebraska, USA.</title>
        <authorList>
            <person name="Schachtman D."/>
        </authorList>
    </citation>
    <scope>NUCLEOTIDE SEQUENCE [LARGE SCALE GENOMIC DNA]</scope>
    <source>
        <strain evidence="3 4">2709</strain>
    </source>
</reference>
<dbReference type="EMBL" id="JBEPSH010000006">
    <property type="protein sequence ID" value="MET4578085.1"/>
    <property type="molecule type" value="Genomic_DNA"/>
</dbReference>
<name>A0ABV2QBT4_9BURK</name>
<evidence type="ECO:0000256" key="2">
    <source>
        <dbReference type="SAM" id="SignalP"/>
    </source>
</evidence>
<dbReference type="PANTHER" id="PTHR42928">
    <property type="entry name" value="TRICARBOXYLATE-BINDING PROTEIN"/>
    <property type="match status" value="1"/>
</dbReference>
<protein>
    <submittedName>
        <fullName evidence="3">Tripartite-type tricarboxylate transporter receptor subunit TctC</fullName>
    </submittedName>
</protein>
<evidence type="ECO:0000256" key="1">
    <source>
        <dbReference type="ARBA" id="ARBA00006987"/>
    </source>
</evidence>
<organism evidence="3 4">
    <name type="scientific">Ottowia thiooxydans</name>
    <dbReference type="NCBI Taxonomy" id="219182"/>
    <lineage>
        <taxon>Bacteria</taxon>
        <taxon>Pseudomonadati</taxon>
        <taxon>Pseudomonadota</taxon>
        <taxon>Betaproteobacteria</taxon>
        <taxon>Burkholderiales</taxon>
        <taxon>Comamonadaceae</taxon>
        <taxon>Ottowia</taxon>
    </lineage>
</organism>
<comment type="similarity">
    <text evidence="1">Belongs to the UPF0065 (bug) family.</text>
</comment>
<dbReference type="Pfam" id="PF03401">
    <property type="entry name" value="TctC"/>
    <property type="match status" value="1"/>
</dbReference>
<dbReference type="PANTHER" id="PTHR42928:SF5">
    <property type="entry name" value="BLR1237 PROTEIN"/>
    <property type="match status" value="1"/>
</dbReference>